<feature type="transmembrane region" description="Helical" evidence="1">
    <location>
        <begin position="242"/>
        <end position="262"/>
    </location>
</feature>
<reference evidence="2 3" key="1">
    <citation type="submission" date="2019-12" db="EMBL/GenBank/DDBJ databases">
        <title>Novel species isolated from a subtropical stream in China.</title>
        <authorList>
            <person name="Lu H."/>
        </authorList>
    </citation>
    <scope>NUCLEOTIDE SEQUENCE [LARGE SCALE GENOMIC DNA]</scope>
    <source>
        <strain evidence="2 3">FT127W</strain>
    </source>
</reference>
<evidence type="ECO:0000313" key="3">
    <source>
        <dbReference type="Proteomes" id="UP000450676"/>
    </source>
</evidence>
<accession>A0A7X4KNH4</accession>
<dbReference type="EMBL" id="WWCU01000035">
    <property type="protein sequence ID" value="MYN10299.1"/>
    <property type="molecule type" value="Genomic_DNA"/>
</dbReference>
<evidence type="ECO:0000313" key="2">
    <source>
        <dbReference type="EMBL" id="MYN10299.1"/>
    </source>
</evidence>
<gene>
    <name evidence="2" type="ORF">GTP77_23525</name>
</gene>
<sequence>MNVNPRDISLKLTSSRPSHELGEPWELILRIENDTDKPLWIASPTTIFTMPAEITHPTEHSSNGRWSSFPTIITETGTVCIHPKCEYFCTWRLNARQPRPSFFNYLSWNIFSQPGTYEIYCSVHFWDVQPDFEALTAAHNPQPGGPDIKELRKRQAEEVNKSISKTTSSKLEVVTKSAVILASAGVGGVLAFLFKLCYALANNAAVPSLLWTLPSYVLTAGIASLLISRITEAKFPLTVKVMDFWGGTALGILASISGDYFLQSVFKSILSK</sequence>
<protein>
    <submittedName>
        <fullName evidence="2">Uncharacterized protein</fullName>
    </submittedName>
</protein>
<comment type="caution">
    <text evidence="2">The sequence shown here is derived from an EMBL/GenBank/DDBJ whole genome shotgun (WGS) entry which is preliminary data.</text>
</comment>
<dbReference type="Proteomes" id="UP000450676">
    <property type="component" value="Unassembled WGS sequence"/>
</dbReference>
<dbReference type="AlphaFoldDB" id="A0A7X4KNH4"/>
<name>A0A7X4KNH4_9BURK</name>
<keyword evidence="1" id="KW-1133">Transmembrane helix</keyword>
<organism evidence="2 3">
    <name type="scientific">Pseudoduganella aquatica</name>
    <dbReference type="NCBI Taxonomy" id="2660641"/>
    <lineage>
        <taxon>Bacteria</taxon>
        <taxon>Pseudomonadati</taxon>
        <taxon>Pseudomonadota</taxon>
        <taxon>Betaproteobacteria</taxon>
        <taxon>Burkholderiales</taxon>
        <taxon>Oxalobacteraceae</taxon>
        <taxon>Telluria group</taxon>
        <taxon>Pseudoduganella</taxon>
    </lineage>
</organism>
<feature type="transmembrane region" description="Helical" evidence="1">
    <location>
        <begin position="213"/>
        <end position="230"/>
    </location>
</feature>
<keyword evidence="1" id="KW-0472">Membrane</keyword>
<proteinExistence type="predicted"/>
<feature type="transmembrane region" description="Helical" evidence="1">
    <location>
        <begin position="178"/>
        <end position="201"/>
    </location>
</feature>
<keyword evidence="1" id="KW-0812">Transmembrane</keyword>
<evidence type="ECO:0000256" key="1">
    <source>
        <dbReference type="SAM" id="Phobius"/>
    </source>
</evidence>
<keyword evidence="3" id="KW-1185">Reference proteome</keyword>
<dbReference type="RefSeq" id="WP_161074592.1">
    <property type="nucleotide sequence ID" value="NZ_WWCU01000035.1"/>
</dbReference>